<dbReference type="Proteomes" id="UP001333996">
    <property type="component" value="Unassembled WGS sequence"/>
</dbReference>
<protein>
    <submittedName>
        <fullName evidence="9">Acyl-CoA dehydrogenase family protein</fullName>
    </submittedName>
</protein>
<evidence type="ECO:0000256" key="4">
    <source>
        <dbReference type="ARBA" id="ARBA00022827"/>
    </source>
</evidence>
<dbReference type="Gene3D" id="1.20.140.10">
    <property type="entry name" value="Butyryl-CoA Dehydrogenase, subunit A, domain 3"/>
    <property type="match status" value="1"/>
</dbReference>
<evidence type="ECO:0000256" key="3">
    <source>
        <dbReference type="ARBA" id="ARBA00022630"/>
    </source>
</evidence>
<dbReference type="PANTHER" id="PTHR43188">
    <property type="entry name" value="ACYL-COENZYME A OXIDASE"/>
    <property type="match status" value="1"/>
</dbReference>
<evidence type="ECO:0000259" key="8">
    <source>
        <dbReference type="Pfam" id="PF02771"/>
    </source>
</evidence>
<dbReference type="InterPro" id="IPR009075">
    <property type="entry name" value="AcylCo_DH/oxidase_C"/>
</dbReference>
<dbReference type="InterPro" id="IPR037069">
    <property type="entry name" value="AcylCoA_DH/ox_N_sf"/>
</dbReference>
<dbReference type="PROSITE" id="PS00072">
    <property type="entry name" value="ACYL_COA_DH_1"/>
    <property type="match status" value="1"/>
</dbReference>
<evidence type="ECO:0000313" key="9">
    <source>
        <dbReference type="EMBL" id="MED7826507.1"/>
    </source>
</evidence>
<dbReference type="InterPro" id="IPR006091">
    <property type="entry name" value="Acyl-CoA_Oxase/DH_mid-dom"/>
</dbReference>
<accession>A0ABU7FRX4</accession>
<evidence type="ECO:0000256" key="2">
    <source>
        <dbReference type="ARBA" id="ARBA00009347"/>
    </source>
</evidence>
<dbReference type="InterPro" id="IPR006089">
    <property type="entry name" value="Acyl-CoA_DH_CS"/>
</dbReference>
<feature type="domain" description="Acyl-CoA dehydrogenase/oxidase C-terminal" evidence="6">
    <location>
        <begin position="258"/>
        <end position="399"/>
    </location>
</feature>
<dbReference type="InterPro" id="IPR009100">
    <property type="entry name" value="AcylCoA_DH/oxidase_NM_dom_sf"/>
</dbReference>
<comment type="similarity">
    <text evidence="2 5">Belongs to the acyl-CoA dehydrogenase family.</text>
</comment>
<dbReference type="InterPro" id="IPR046373">
    <property type="entry name" value="Acyl-CoA_Oxase/DH_mid-dom_sf"/>
</dbReference>
<dbReference type="RefSeq" id="WP_329510905.1">
    <property type="nucleotide sequence ID" value="NZ_BAAAYZ010000087.1"/>
</dbReference>
<dbReference type="InterPro" id="IPR013786">
    <property type="entry name" value="AcylCoA_DH/ox_N"/>
</dbReference>
<dbReference type="InterPro" id="IPR036250">
    <property type="entry name" value="AcylCo_DH-like_C"/>
</dbReference>
<comment type="cofactor">
    <cofactor evidence="1 5">
        <name>FAD</name>
        <dbReference type="ChEBI" id="CHEBI:57692"/>
    </cofactor>
</comment>
<keyword evidence="3 5" id="KW-0285">Flavoprotein</keyword>
<keyword evidence="4 5" id="KW-0274">FAD</keyword>
<dbReference type="Pfam" id="PF02771">
    <property type="entry name" value="Acyl-CoA_dh_N"/>
    <property type="match status" value="1"/>
</dbReference>
<name>A0ABU7FRX4_9ACTN</name>
<dbReference type="Pfam" id="PF02770">
    <property type="entry name" value="Acyl-CoA_dh_M"/>
    <property type="match status" value="1"/>
</dbReference>
<evidence type="ECO:0000256" key="1">
    <source>
        <dbReference type="ARBA" id="ARBA00001974"/>
    </source>
</evidence>
<organism evidence="9 10">
    <name type="scientific">Streptomyces chiangmaiensis</name>
    <dbReference type="NCBI Taxonomy" id="766497"/>
    <lineage>
        <taxon>Bacteria</taxon>
        <taxon>Bacillati</taxon>
        <taxon>Actinomycetota</taxon>
        <taxon>Actinomycetes</taxon>
        <taxon>Kitasatosporales</taxon>
        <taxon>Streptomycetaceae</taxon>
        <taxon>Streptomyces</taxon>
    </lineage>
</organism>
<evidence type="ECO:0000259" key="6">
    <source>
        <dbReference type="Pfam" id="PF00441"/>
    </source>
</evidence>
<evidence type="ECO:0000259" key="7">
    <source>
        <dbReference type="Pfam" id="PF02770"/>
    </source>
</evidence>
<comment type="caution">
    <text evidence="9">The sequence shown here is derived from an EMBL/GenBank/DDBJ whole genome shotgun (WGS) entry which is preliminary data.</text>
</comment>
<evidence type="ECO:0000256" key="5">
    <source>
        <dbReference type="RuleBase" id="RU362125"/>
    </source>
</evidence>
<feature type="domain" description="Acyl-CoA dehydrogenase/oxidase N-terminal" evidence="8">
    <location>
        <begin position="38"/>
        <end position="141"/>
    </location>
</feature>
<dbReference type="PANTHER" id="PTHR43188:SF1">
    <property type="entry name" value="ACYL-COA DEHYDROGENASE"/>
    <property type="match status" value="1"/>
</dbReference>
<evidence type="ECO:0000313" key="10">
    <source>
        <dbReference type="Proteomes" id="UP001333996"/>
    </source>
</evidence>
<dbReference type="Pfam" id="PF00441">
    <property type="entry name" value="Acyl-CoA_dh_1"/>
    <property type="match status" value="1"/>
</dbReference>
<reference evidence="9" key="1">
    <citation type="submission" date="2024-01" db="EMBL/GenBank/DDBJ databases">
        <title>First draft genome sequence data of TA4-1, the type strain of Gram-positive actinobacterium Streptomyces chiangmaiensis.</title>
        <authorList>
            <person name="Yasawong M."/>
            <person name="Nantapong N."/>
        </authorList>
    </citation>
    <scope>NUCLEOTIDE SEQUENCE</scope>
    <source>
        <strain evidence="9">TA4-1</strain>
    </source>
</reference>
<dbReference type="EMBL" id="JAYWVC010000161">
    <property type="protein sequence ID" value="MED7826507.1"/>
    <property type="molecule type" value="Genomic_DNA"/>
</dbReference>
<dbReference type="SUPFAM" id="SSF56645">
    <property type="entry name" value="Acyl-CoA dehydrogenase NM domain-like"/>
    <property type="match status" value="1"/>
</dbReference>
<gene>
    <name evidence="9" type="ORF">VXC91_32320</name>
</gene>
<dbReference type="Gene3D" id="2.40.110.10">
    <property type="entry name" value="Butyryl-CoA Dehydrogenase, subunit A, domain 2"/>
    <property type="match status" value="1"/>
</dbReference>
<feature type="domain" description="Acyl-CoA oxidase/dehydrogenase middle" evidence="7">
    <location>
        <begin position="147"/>
        <end position="240"/>
    </location>
</feature>
<keyword evidence="5" id="KW-0560">Oxidoreductase</keyword>
<dbReference type="SUPFAM" id="SSF47203">
    <property type="entry name" value="Acyl-CoA dehydrogenase C-terminal domain-like"/>
    <property type="match status" value="1"/>
</dbReference>
<dbReference type="Gene3D" id="1.10.540.10">
    <property type="entry name" value="Acyl-CoA dehydrogenase/oxidase, N-terminal domain"/>
    <property type="match status" value="1"/>
</dbReference>
<keyword evidence="10" id="KW-1185">Reference proteome</keyword>
<proteinExistence type="inferred from homology"/>
<sequence length="408" mass="44498">MSATTALPTPSGPYLDKGQLPADFYAYEELLPGGEREKIESVRAFLRTQAAPIVDDYWARAEFPFQLVEGFGKLGLLDWADPDSGKSHPSNLFAGFIALELGHTDASMATFYGVHSGLAMGTILTCGSDEQKRRWLPAMSRLEKIGAFALTEPHGGSDVAGGLQTTARRDGDTWVLDGAKRWIGNATFADLVVVWARDVETGHVLGFVVEKDTPGFTATKIENKMALRIVQNADIVLDGCRVPEANRLQNANSFKDTAEILRRTRSGVAWQAVGVMFGAYEIALQYAKEREQFGRPIGGFQLVQDLLVRMLGNATASCGMVTRLAQLQDAGVYRDEQSALAKAFCTVRMRENVGWARELLAGNGIVLDYKIGRFVADAEALYSYEGTREIQTLIVGRAVTGGLSAFVR</sequence>
<dbReference type="InterPro" id="IPR045008">
    <property type="entry name" value="ACX4-like"/>
</dbReference>